<dbReference type="PROSITE" id="PS51257">
    <property type="entry name" value="PROKAR_LIPOPROTEIN"/>
    <property type="match status" value="1"/>
</dbReference>
<dbReference type="GO" id="GO:0046557">
    <property type="term" value="F:glucan endo-1,6-beta-glucosidase activity"/>
    <property type="evidence" value="ECO:0007669"/>
    <property type="project" value="UniProtKB-EC"/>
</dbReference>
<dbReference type="Gene3D" id="2.60.40.1180">
    <property type="entry name" value="Golgi alpha-mannosidase II"/>
    <property type="match status" value="1"/>
</dbReference>
<dbReference type="Pfam" id="PF17189">
    <property type="entry name" value="Glyco_hydro_30C"/>
    <property type="match status" value="1"/>
</dbReference>
<dbReference type="InterPro" id="IPR033453">
    <property type="entry name" value="Glyco_hydro_30_TIM-barrel"/>
</dbReference>
<dbReference type="GO" id="GO:0006680">
    <property type="term" value="P:glucosylceramide catabolic process"/>
    <property type="evidence" value="ECO:0007669"/>
    <property type="project" value="TreeGrafter"/>
</dbReference>
<dbReference type="PANTHER" id="PTHR11069:SF23">
    <property type="entry name" value="LYSOSOMAL ACID GLUCOSYLCERAMIDASE"/>
    <property type="match status" value="1"/>
</dbReference>
<sequence length="483" mass="53938">MKTKFIIFSLFAALMTSCVDYNTDSGFPKEEENPNFEQNEVRLWVTNQNKVYKLTELPIDYNDEISKLVIRINPSITYQTIDGFGGGMTGSSAYLFTQMSTEARSKALHSLFDPKEGIGLEHIRLSIGASDFSMGLYTYCDKAGIENFAVPELDKRDLIPVLKEILAINPNIKFIASPWSAPAWMKDSGLLNKGKLKGEEVYDDFATYFVKYIQAMKAEGITIQAITLQNEAMFESNVHPSMIMSAEEQATIIGQYLGPKLRKEGLPTEIYVLDHNFDIYDYALTVLKNKEANEYIAGTAFHGYAGTPSVLSNLTKAFPDKKIYMTELSGGEWNEKDEMKTLFYYLNDMAFPMIANGGNNFMMFNLALNSQHGPLTPGGEFCKDCRGVLTIDGDEVLPELEYYLLGHFGKIIRTGAKRIETNLQGMFPEDIKVMAFLNPDGTRALLAVNNGGTTENITIKDESTGKKLVYKLAPSSVISLLLK</sequence>
<dbReference type="InterPro" id="IPR001139">
    <property type="entry name" value="Glyco_hydro_30"/>
</dbReference>
<dbReference type="PANTHER" id="PTHR11069">
    <property type="entry name" value="GLUCOSYLCERAMIDASE"/>
    <property type="match status" value="1"/>
</dbReference>
<dbReference type="eggNOG" id="COG5520">
    <property type="taxonomic scope" value="Bacteria"/>
</dbReference>
<evidence type="ECO:0000256" key="1">
    <source>
        <dbReference type="ARBA" id="ARBA00005382"/>
    </source>
</evidence>
<keyword evidence="8" id="KW-1185">Reference proteome</keyword>
<comment type="similarity">
    <text evidence="1 4">Belongs to the glycosyl hydrolase 30 family.</text>
</comment>
<dbReference type="InterPro" id="IPR033452">
    <property type="entry name" value="GH30_C"/>
</dbReference>
<dbReference type="EMBL" id="CM001167">
    <property type="protein sequence ID" value="EGJ71519.1"/>
    <property type="molecule type" value="Genomic_DNA"/>
</dbReference>
<dbReference type="Gene3D" id="3.20.20.80">
    <property type="entry name" value="Glycosidases"/>
    <property type="match status" value="1"/>
</dbReference>
<dbReference type="EC" id="3.2.1.75" evidence="7"/>
<organism evidence="7 8">
    <name type="scientific">Bacteroides coprosuis DSM 18011</name>
    <dbReference type="NCBI Taxonomy" id="679937"/>
    <lineage>
        <taxon>Bacteria</taxon>
        <taxon>Pseudomonadati</taxon>
        <taxon>Bacteroidota</taxon>
        <taxon>Bacteroidia</taxon>
        <taxon>Bacteroidales</taxon>
        <taxon>Bacteroidaceae</taxon>
        <taxon>Bacteroides</taxon>
    </lineage>
</organism>
<accession>F3ZNU3</accession>
<gene>
    <name evidence="7" type="ORF">Bcop_1320</name>
</gene>
<evidence type="ECO:0000313" key="7">
    <source>
        <dbReference type="EMBL" id="EGJ71519.1"/>
    </source>
</evidence>
<evidence type="ECO:0000259" key="6">
    <source>
        <dbReference type="Pfam" id="PF17189"/>
    </source>
</evidence>
<evidence type="ECO:0000256" key="3">
    <source>
        <dbReference type="ARBA" id="ARBA00022801"/>
    </source>
</evidence>
<dbReference type="HOGENOM" id="CLU_014379_3_1_10"/>
<feature type="domain" description="Glycosyl hydrolase family 30 TIM-barrel" evidence="5">
    <location>
        <begin position="81"/>
        <end position="411"/>
    </location>
</feature>
<evidence type="ECO:0000256" key="4">
    <source>
        <dbReference type="RuleBase" id="RU361188"/>
    </source>
</evidence>
<dbReference type="AlphaFoldDB" id="F3ZNU3"/>
<reference evidence="7 8" key="1">
    <citation type="journal article" date="2011" name="Stand. Genomic Sci.">
        <title>Non-contiguous finished genome sequence of Bacteroides coprosuis type strain (PC139).</title>
        <authorList>
            <person name="Land M."/>
            <person name="Held B."/>
            <person name="Gronow S."/>
            <person name="Abt B."/>
            <person name="Lucas S."/>
            <person name="Del Rio T.G."/>
            <person name="Nolan M."/>
            <person name="Tice H."/>
            <person name="Cheng J.F."/>
            <person name="Pitluck S."/>
            <person name="Liolios K."/>
            <person name="Pagani I."/>
            <person name="Ivanova N."/>
            <person name="Mavromatis K."/>
            <person name="Mikhailova N."/>
            <person name="Pati A."/>
            <person name="Tapia R."/>
            <person name="Han C."/>
            <person name="Goodwin L."/>
            <person name="Chen A."/>
            <person name="Palaniappan K."/>
            <person name="Hauser L."/>
            <person name="Brambilla E.M."/>
            <person name="Rohde M."/>
            <person name="Goker M."/>
            <person name="Detter J.C."/>
            <person name="Woyke T."/>
            <person name="Bristow J."/>
            <person name="Eisen J.A."/>
            <person name="Markowitz V."/>
            <person name="Hugenholtz P."/>
            <person name="Kyrpides N.C."/>
            <person name="Klenk H.P."/>
            <person name="Lapidus A."/>
        </authorList>
    </citation>
    <scope>NUCLEOTIDE SEQUENCE</scope>
    <source>
        <strain evidence="7 8">DSM 18011</strain>
    </source>
</reference>
<keyword evidence="3 4" id="KW-0378">Hydrolase</keyword>
<dbReference type="Pfam" id="PF02055">
    <property type="entry name" value="Glyco_hydro_30"/>
    <property type="match status" value="1"/>
</dbReference>
<dbReference type="STRING" id="679937.Bcop_1320"/>
<feature type="domain" description="Glycosyl hydrolase family 30 beta sandwich" evidence="6">
    <location>
        <begin position="415"/>
        <end position="479"/>
    </location>
</feature>
<evidence type="ECO:0000313" key="8">
    <source>
        <dbReference type="Proteomes" id="UP000018439"/>
    </source>
</evidence>
<dbReference type="GO" id="GO:0016020">
    <property type="term" value="C:membrane"/>
    <property type="evidence" value="ECO:0007669"/>
    <property type="project" value="GOC"/>
</dbReference>
<dbReference type="PRINTS" id="PR00843">
    <property type="entry name" value="GLHYDRLASE30"/>
</dbReference>
<dbReference type="GO" id="GO:0004348">
    <property type="term" value="F:glucosylceramidase activity"/>
    <property type="evidence" value="ECO:0007669"/>
    <property type="project" value="InterPro"/>
</dbReference>
<dbReference type="InterPro" id="IPR017853">
    <property type="entry name" value="GH"/>
</dbReference>
<dbReference type="InterPro" id="IPR013780">
    <property type="entry name" value="Glyco_hydro_b"/>
</dbReference>
<keyword evidence="4 7" id="KW-0326">Glycosidase</keyword>
<dbReference type="SUPFAM" id="SSF51445">
    <property type="entry name" value="(Trans)glycosidases"/>
    <property type="match status" value="1"/>
</dbReference>
<proteinExistence type="inferred from homology"/>
<evidence type="ECO:0000259" key="5">
    <source>
        <dbReference type="Pfam" id="PF02055"/>
    </source>
</evidence>
<dbReference type="Proteomes" id="UP000018439">
    <property type="component" value="Chromosome"/>
</dbReference>
<evidence type="ECO:0000256" key="2">
    <source>
        <dbReference type="ARBA" id="ARBA00022729"/>
    </source>
</evidence>
<dbReference type="OrthoDB" id="9806701at2"/>
<name>F3ZNU3_9BACE</name>
<protein>
    <submittedName>
        <fullName evidence="7">Glucan endo-1,6-beta-glucosidase</fullName>
        <ecNumber evidence="7">3.2.1.75</ecNumber>
    </submittedName>
</protein>
<keyword evidence="2" id="KW-0732">Signal</keyword>